<dbReference type="Pfam" id="PF06995">
    <property type="entry name" value="Phage_P2_GpU"/>
    <property type="match status" value="1"/>
</dbReference>
<keyword evidence="2" id="KW-1185">Reference proteome</keyword>
<dbReference type="InterPro" id="IPR009734">
    <property type="entry name" value="Myoviridae_GpU"/>
</dbReference>
<sequence>MVLSLGGFKFNWKQTDGISRESEFGISENIRIGNYPALFRANLGNEIVKIDGHTLPYQGDKQEALKELYALAYVGSSYPLVTGYGKYLGKFVITKISESQAVFTDNGLFFTQGFSLELKKDYDG</sequence>
<dbReference type="AlphaFoldDB" id="A0A6G5QGX2"/>
<evidence type="ECO:0000313" key="2">
    <source>
        <dbReference type="Proteomes" id="UP000503264"/>
    </source>
</evidence>
<proteinExistence type="predicted"/>
<gene>
    <name evidence="1" type="ORF">CMUC_1084</name>
</gene>
<dbReference type="Proteomes" id="UP000503264">
    <property type="component" value="Chromosome"/>
</dbReference>
<organism evidence="1 2">
    <name type="scientific">Campylobacter mucosalis CCUG 21559</name>
    <dbReference type="NCBI Taxonomy" id="1032067"/>
    <lineage>
        <taxon>Bacteria</taxon>
        <taxon>Pseudomonadati</taxon>
        <taxon>Campylobacterota</taxon>
        <taxon>Epsilonproteobacteria</taxon>
        <taxon>Campylobacterales</taxon>
        <taxon>Campylobacteraceae</taxon>
        <taxon>Campylobacter</taxon>
    </lineage>
</organism>
<evidence type="ECO:0000313" key="1">
    <source>
        <dbReference type="EMBL" id="QCD44864.1"/>
    </source>
</evidence>
<dbReference type="RefSeq" id="WP_171993802.1">
    <property type="nucleotide sequence ID" value="NZ_CP012542.1"/>
</dbReference>
<accession>A0A6G5QGX2</accession>
<protein>
    <submittedName>
        <fullName evidence="1">Phage P2 GpU family protein</fullName>
    </submittedName>
</protein>
<dbReference type="EMBL" id="CP012542">
    <property type="protein sequence ID" value="QCD44864.1"/>
    <property type="molecule type" value="Genomic_DNA"/>
</dbReference>
<name>A0A6G5QGX2_9BACT</name>
<reference evidence="1 2" key="1">
    <citation type="submission" date="2016-07" db="EMBL/GenBank/DDBJ databases">
        <title>Comparative genomics of the Campylobacter concisus group.</title>
        <authorList>
            <person name="Miller W.G."/>
            <person name="Yee E."/>
            <person name="Chapman M.H."/>
            <person name="Huynh S."/>
            <person name="Bono J.L."/>
            <person name="On S.L.W."/>
            <person name="StLeger J."/>
            <person name="Foster G."/>
            <person name="Parker C.T."/>
        </authorList>
    </citation>
    <scope>NUCLEOTIDE SEQUENCE [LARGE SCALE GENOMIC DNA]</scope>
    <source>
        <strain evidence="1 2">CCUG 21559</strain>
    </source>
</reference>